<dbReference type="Pfam" id="PF19028">
    <property type="entry name" value="TSP1_spondin"/>
    <property type="match status" value="1"/>
</dbReference>
<protein>
    <submittedName>
        <fullName evidence="12">Spondin-2</fullName>
    </submittedName>
</protein>
<comment type="subcellular location">
    <subcellularLocation>
        <location evidence="1">Secreted</location>
        <location evidence="1">Extracellular space</location>
        <location evidence="1">Extracellular matrix</location>
    </subcellularLocation>
</comment>
<evidence type="ECO:0000256" key="5">
    <source>
        <dbReference type="ARBA" id="ARBA00022729"/>
    </source>
</evidence>
<evidence type="ECO:0000256" key="8">
    <source>
        <dbReference type="ARBA" id="ARBA00023180"/>
    </source>
</evidence>
<dbReference type="KEGG" id="hazt:108671019"/>
<accession>A0A8B7NK18</accession>
<dbReference type="GeneID" id="108671019"/>
<dbReference type="InterPro" id="IPR036383">
    <property type="entry name" value="TSP1_rpt_sf"/>
</dbReference>
<keyword evidence="8" id="KW-0325">Glycoprotein</keyword>
<dbReference type="OMA" id="QITAKHP"/>
<evidence type="ECO:0000256" key="2">
    <source>
        <dbReference type="ARBA" id="ARBA00022525"/>
    </source>
</evidence>
<dbReference type="GO" id="GO:0007155">
    <property type="term" value="P:cell adhesion"/>
    <property type="evidence" value="ECO:0007669"/>
    <property type="project" value="UniProtKB-KW"/>
</dbReference>
<dbReference type="Gene3D" id="2.20.100.10">
    <property type="entry name" value="Thrombospondin type-1 (TSP1) repeat"/>
    <property type="match status" value="1"/>
</dbReference>
<keyword evidence="4" id="KW-0479">Metal-binding</keyword>
<keyword evidence="2" id="KW-0964">Secreted</keyword>
<evidence type="ECO:0000256" key="7">
    <source>
        <dbReference type="ARBA" id="ARBA00023157"/>
    </source>
</evidence>
<dbReference type="PROSITE" id="PS51257">
    <property type="entry name" value="PROKAR_LIPOPROTEIN"/>
    <property type="match status" value="1"/>
</dbReference>
<dbReference type="GO" id="GO:0031012">
    <property type="term" value="C:extracellular matrix"/>
    <property type="evidence" value="ECO:0007669"/>
    <property type="project" value="TreeGrafter"/>
</dbReference>
<organism evidence="11 12">
    <name type="scientific">Hyalella azteca</name>
    <name type="common">Amphipod</name>
    <dbReference type="NCBI Taxonomy" id="294128"/>
    <lineage>
        <taxon>Eukaryota</taxon>
        <taxon>Metazoa</taxon>
        <taxon>Ecdysozoa</taxon>
        <taxon>Arthropoda</taxon>
        <taxon>Crustacea</taxon>
        <taxon>Multicrustacea</taxon>
        <taxon>Malacostraca</taxon>
        <taxon>Eumalacostraca</taxon>
        <taxon>Peracarida</taxon>
        <taxon>Amphipoda</taxon>
        <taxon>Senticaudata</taxon>
        <taxon>Talitrida</taxon>
        <taxon>Talitroidea</taxon>
        <taxon>Hyalellidae</taxon>
        <taxon>Hyalella</taxon>
    </lineage>
</organism>
<evidence type="ECO:0000259" key="10">
    <source>
        <dbReference type="PROSITE" id="PS51020"/>
    </source>
</evidence>
<dbReference type="FunFam" id="2.20.100.10:FF:000019">
    <property type="entry name" value="Thrombospondin type 1 domain containing 7A"/>
    <property type="match status" value="1"/>
</dbReference>
<dbReference type="InterPro" id="IPR044004">
    <property type="entry name" value="TSP1_spondin_dom"/>
</dbReference>
<keyword evidence="11" id="KW-1185">Reference proteome</keyword>
<dbReference type="PANTHER" id="PTHR11311:SF15">
    <property type="entry name" value="SPONDIN-2"/>
    <property type="match status" value="1"/>
</dbReference>
<evidence type="ECO:0000256" key="1">
    <source>
        <dbReference type="ARBA" id="ARBA00004498"/>
    </source>
</evidence>
<keyword evidence="7" id="KW-1015">Disulfide bond</keyword>
<dbReference type="PANTHER" id="PTHR11311">
    <property type="entry name" value="SPONDIN"/>
    <property type="match status" value="1"/>
</dbReference>
<dbReference type="Pfam" id="PF06468">
    <property type="entry name" value="Spond_N"/>
    <property type="match status" value="1"/>
</dbReference>
<dbReference type="GO" id="GO:0046872">
    <property type="term" value="F:metal ion binding"/>
    <property type="evidence" value="ECO:0007669"/>
    <property type="project" value="UniProtKB-KW"/>
</dbReference>
<dbReference type="Gene3D" id="2.60.40.2130">
    <property type="entry name" value="F-spondin domain"/>
    <property type="match status" value="1"/>
</dbReference>
<keyword evidence="3" id="KW-0272">Extracellular matrix</keyword>
<dbReference type="InterPro" id="IPR000884">
    <property type="entry name" value="TSP1_rpt"/>
</dbReference>
<dbReference type="AlphaFoldDB" id="A0A8B7NK18"/>
<evidence type="ECO:0000256" key="9">
    <source>
        <dbReference type="SAM" id="SignalP"/>
    </source>
</evidence>
<evidence type="ECO:0000256" key="3">
    <source>
        <dbReference type="ARBA" id="ARBA00022530"/>
    </source>
</evidence>
<reference evidence="12" key="1">
    <citation type="submission" date="2025-08" db="UniProtKB">
        <authorList>
            <consortium name="RefSeq"/>
        </authorList>
    </citation>
    <scope>IDENTIFICATION</scope>
    <source>
        <tissue evidence="12">Whole organism</tissue>
    </source>
</reference>
<name>A0A8B7NK18_HYAAZ</name>
<dbReference type="PROSITE" id="PS50092">
    <property type="entry name" value="TSP1"/>
    <property type="match status" value="1"/>
</dbReference>
<feature type="domain" description="Spondin" evidence="10">
    <location>
        <begin position="23"/>
        <end position="209"/>
    </location>
</feature>
<dbReference type="PROSITE" id="PS51020">
    <property type="entry name" value="SPONDIN"/>
    <property type="match status" value="1"/>
</dbReference>
<feature type="signal peptide" evidence="9">
    <location>
        <begin position="1"/>
        <end position="23"/>
    </location>
</feature>
<dbReference type="CTD" id="36632"/>
<dbReference type="NCBIfam" id="NF038123">
    <property type="entry name" value="NF038123_dom"/>
    <property type="match status" value="1"/>
</dbReference>
<gene>
    <name evidence="12" type="primary">LOC108671019</name>
</gene>
<sequence>MSSSVRWLMLVTVVTLTSQSSFGSQSCSPDKLTVYRVYLNTMWSREVFPKQYPEWRPPAQWSQIIGRSHNSSYELFKVGAKVSPGLKIFAEQGDTNLLDQESQGEGGVFDEFNAPPITEGTGQSEAEFFIDGNHSLVSLVARVVPSPDWFIGVESFNLCVEGLWLESVILEVDPMDAGSDNGFTFTSPNWPTIPQQPVSRITAQSPDHPANSFFYPDRLQHPPIATFQFVKVREYELAREFDASPSPVRQVYHQTSGDRTTYAVEQGGGAVAAAARRPHPRYEDDFVVSNDVLPAAVSAASVGPGSSKHALINNIMNKISKRRYKKNRRGRKMATQRPRRDCVVSEWTEWSPCSKTCGIGEQVRTREVKKHARRQGRPCPLLSEAQWCGSARDCIDHKYFDW</sequence>
<dbReference type="InterPro" id="IPR038678">
    <property type="entry name" value="Spondin_N_sf"/>
</dbReference>
<evidence type="ECO:0000313" key="11">
    <source>
        <dbReference type="Proteomes" id="UP000694843"/>
    </source>
</evidence>
<proteinExistence type="predicted"/>
<keyword evidence="5 9" id="KW-0732">Signal</keyword>
<dbReference type="SMART" id="SM00209">
    <property type="entry name" value="TSP1"/>
    <property type="match status" value="1"/>
</dbReference>
<keyword evidence="6" id="KW-0130">Cell adhesion</keyword>
<feature type="chain" id="PRO_5034794519" evidence="9">
    <location>
        <begin position="24"/>
        <end position="402"/>
    </location>
</feature>
<dbReference type="SUPFAM" id="SSF82895">
    <property type="entry name" value="TSP-1 type 1 repeat"/>
    <property type="match status" value="1"/>
</dbReference>
<dbReference type="RefSeq" id="XP_018013994.1">
    <property type="nucleotide sequence ID" value="XM_018158505.2"/>
</dbReference>
<evidence type="ECO:0000256" key="6">
    <source>
        <dbReference type="ARBA" id="ARBA00022889"/>
    </source>
</evidence>
<dbReference type="Proteomes" id="UP000694843">
    <property type="component" value="Unplaced"/>
</dbReference>
<evidence type="ECO:0000313" key="12">
    <source>
        <dbReference type="RefSeq" id="XP_018013994.1"/>
    </source>
</evidence>
<dbReference type="InterPro" id="IPR051418">
    <property type="entry name" value="Spondin/Thrombospondin_T1"/>
</dbReference>
<evidence type="ECO:0000256" key="4">
    <source>
        <dbReference type="ARBA" id="ARBA00022723"/>
    </source>
</evidence>
<dbReference type="InterPro" id="IPR009465">
    <property type="entry name" value="Spondin_N"/>
</dbReference>
<dbReference type="OrthoDB" id="6090599at2759"/>